<dbReference type="EMBL" id="LXQA010415317">
    <property type="protein sequence ID" value="MCI50359.1"/>
    <property type="molecule type" value="Genomic_DNA"/>
</dbReference>
<accession>A0A392SNW2</accession>
<organism evidence="1 2">
    <name type="scientific">Trifolium medium</name>
    <dbReference type="NCBI Taxonomy" id="97028"/>
    <lineage>
        <taxon>Eukaryota</taxon>
        <taxon>Viridiplantae</taxon>
        <taxon>Streptophyta</taxon>
        <taxon>Embryophyta</taxon>
        <taxon>Tracheophyta</taxon>
        <taxon>Spermatophyta</taxon>
        <taxon>Magnoliopsida</taxon>
        <taxon>eudicotyledons</taxon>
        <taxon>Gunneridae</taxon>
        <taxon>Pentapetalae</taxon>
        <taxon>rosids</taxon>
        <taxon>fabids</taxon>
        <taxon>Fabales</taxon>
        <taxon>Fabaceae</taxon>
        <taxon>Papilionoideae</taxon>
        <taxon>50 kb inversion clade</taxon>
        <taxon>NPAAA clade</taxon>
        <taxon>Hologalegina</taxon>
        <taxon>IRL clade</taxon>
        <taxon>Trifolieae</taxon>
        <taxon>Trifolium</taxon>
    </lineage>
</organism>
<proteinExistence type="predicted"/>
<protein>
    <submittedName>
        <fullName evidence="1">Uncharacterized protein</fullName>
    </submittedName>
</protein>
<evidence type="ECO:0000313" key="2">
    <source>
        <dbReference type="Proteomes" id="UP000265520"/>
    </source>
</evidence>
<feature type="non-terminal residue" evidence="1">
    <location>
        <position position="1"/>
    </location>
</feature>
<reference evidence="1 2" key="1">
    <citation type="journal article" date="2018" name="Front. Plant Sci.">
        <title>Red Clover (Trifolium pratense) and Zigzag Clover (T. medium) - A Picture of Genomic Similarities and Differences.</title>
        <authorList>
            <person name="Dluhosova J."/>
            <person name="Istvanek J."/>
            <person name="Nedelnik J."/>
            <person name="Repkova J."/>
        </authorList>
    </citation>
    <scope>NUCLEOTIDE SEQUENCE [LARGE SCALE GENOMIC DNA]</scope>
    <source>
        <strain evidence="2">cv. 10/8</strain>
        <tissue evidence="1">Leaf</tissue>
    </source>
</reference>
<comment type="caution">
    <text evidence="1">The sequence shown here is derived from an EMBL/GenBank/DDBJ whole genome shotgun (WGS) entry which is preliminary data.</text>
</comment>
<keyword evidence="2" id="KW-1185">Reference proteome</keyword>
<sequence length="77" mass="8863">RRHFKRKSHVYSFEPAELNPAKSALRKRLKAYFESFGKGKSGEDRFIDTKDVLQAVDREQMAVIFGEGIPPFLLSGY</sequence>
<evidence type="ECO:0000313" key="1">
    <source>
        <dbReference type="EMBL" id="MCI50359.1"/>
    </source>
</evidence>
<name>A0A392SNW2_9FABA</name>
<dbReference type="AlphaFoldDB" id="A0A392SNW2"/>
<dbReference type="Proteomes" id="UP000265520">
    <property type="component" value="Unassembled WGS sequence"/>
</dbReference>